<dbReference type="EMBL" id="JAAWVQ010077411">
    <property type="protein sequence ID" value="MBN3278134.1"/>
    <property type="molecule type" value="Genomic_DNA"/>
</dbReference>
<gene>
    <name evidence="6" type="primary">Arid5b_2</name>
    <name evidence="6" type="ORF">GTO93_0013621</name>
</gene>
<sequence length="779" mass="86524">MTPHVCCVHFTQVTKHQLWKQVYNKLGGNPRSTSAATCTRRHYEKLILPFERHLLGGGSLALSQHRPQKRSWSGSLAEREEESAELKMAKHRLQQQSLRFCQPSAAVREKHQDSVPNSQVRLVSLPVAEQMRQYYKLNPSLTRCQPGTLLTVPRQRHYQPTMQPEEPAEGPKQQLVLLRHLAQELILPFERHLLGGGSLALSQHRPQKRSWSGSLAEREEELTLQPFTANVICNSLIDLFFCCLQKHQDSVPNSQVRLVSLPVAEQMRQYYKLNPSLTRCQPGTLLTVPRQRHYQPTMQPEEPAEGPKQQLVLLRHLAQEYTHSSCWAEPLNLSLKPQNTAAASKPGQPLSLTPEPNGKVPKFLNTVSPLYASWNSTKEDAHGMLSPLKDPDPIVGQSFALQEEVSVIDLMRSPCSVSAGGSASKLPSPNGQAPQDRSCSIPSSLAIRGSNSEAIQGSVSEPCKSHLGPLNPQATTNKMEIQIPFSLLQSWFRSLKDKPGSIVSPNSCRAPSAYEDPGDVGRGSVPNVDMTARPLENANDQHFQRPYRGQRSPEDDQIWRNQLRQLSRETESRRYLYPLDPASASHLIASETSLSGHPRYTCVNGQMIPMGLKVKEWEDMSDCHSDVKTVPDAIVPSSGSPGISHIAQCDSIRRVYGQQKHKEDLKHYSFEDRPLQRPCNDDKNLVLGGSSHCPPYTQGYQVTRHPSSIGHVPELQVEAAGSRSLADGIGSSPLTSSGGHVITASALHQVLLMKQASPTALSLTRDEYLKLRRLIPSSP</sequence>
<protein>
    <submittedName>
        <fullName evidence="6">ARI5B protein</fullName>
    </submittedName>
</protein>
<dbReference type="PANTHER" id="PTHR13964">
    <property type="entry name" value="RBP-RELATED"/>
    <property type="match status" value="1"/>
</dbReference>
<dbReference type="InterPro" id="IPR001606">
    <property type="entry name" value="ARID_dom"/>
</dbReference>
<keyword evidence="1" id="KW-0805">Transcription regulation</keyword>
<keyword evidence="3" id="KW-0539">Nucleus</keyword>
<reference evidence="6" key="1">
    <citation type="journal article" date="2021" name="Cell">
        <title>Tracing the genetic footprints of vertebrate landing in non-teleost ray-finned fishes.</title>
        <authorList>
            <person name="Bi X."/>
            <person name="Wang K."/>
            <person name="Yang L."/>
            <person name="Pan H."/>
            <person name="Jiang H."/>
            <person name="Wei Q."/>
            <person name="Fang M."/>
            <person name="Yu H."/>
            <person name="Zhu C."/>
            <person name="Cai Y."/>
            <person name="He Y."/>
            <person name="Gan X."/>
            <person name="Zeng H."/>
            <person name="Yu D."/>
            <person name="Zhu Y."/>
            <person name="Jiang H."/>
            <person name="Qiu Q."/>
            <person name="Yang H."/>
            <person name="Zhang Y.E."/>
            <person name="Wang W."/>
            <person name="Zhu M."/>
            <person name="He S."/>
            <person name="Zhang G."/>
        </authorList>
    </citation>
    <scope>NUCLEOTIDE SEQUENCE</scope>
    <source>
        <strain evidence="6">Pddl_001</strain>
    </source>
</reference>
<dbReference type="InterPro" id="IPR051232">
    <property type="entry name" value="ARID/SWI1_ChromRemod"/>
</dbReference>
<evidence type="ECO:0000313" key="7">
    <source>
        <dbReference type="Proteomes" id="UP001166093"/>
    </source>
</evidence>
<feature type="non-terminal residue" evidence="6">
    <location>
        <position position="1"/>
    </location>
</feature>
<dbReference type="PANTHER" id="PTHR13964:SF44">
    <property type="entry name" value="ARID DOMAIN-CONTAINING PROTEIN"/>
    <property type="match status" value="1"/>
</dbReference>
<organism evidence="6 7">
    <name type="scientific">Polyodon spathula</name>
    <name type="common">North American paddlefish</name>
    <name type="synonym">Squalus spathula</name>
    <dbReference type="NCBI Taxonomy" id="7913"/>
    <lineage>
        <taxon>Eukaryota</taxon>
        <taxon>Metazoa</taxon>
        <taxon>Chordata</taxon>
        <taxon>Craniata</taxon>
        <taxon>Vertebrata</taxon>
        <taxon>Euteleostomi</taxon>
        <taxon>Actinopterygii</taxon>
        <taxon>Chondrostei</taxon>
        <taxon>Acipenseriformes</taxon>
        <taxon>Polyodontidae</taxon>
        <taxon>Polyodon</taxon>
    </lineage>
</organism>
<evidence type="ECO:0000256" key="2">
    <source>
        <dbReference type="ARBA" id="ARBA00023163"/>
    </source>
</evidence>
<feature type="region of interest" description="Disordered" evidence="4">
    <location>
        <begin position="503"/>
        <end position="555"/>
    </location>
</feature>
<keyword evidence="2" id="KW-0804">Transcription</keyword>
<feature type="domain" description="ARID" evidence="5">
    <location>
        <begin position="1"/>
        <end position="55"/>
    </location>
</feature>
<dbReference type="SUPFAM" id="SSF46774">
    <property type="entry name" value="ARID-like"/>
    <property type="match status" value="1"/>
</dbReference>
<dbReference type="Gene3D" id="1.10.150.60">
    <property type="entry name" value="ARID DNA-binding domain"/>
    <property type="match status" value="1"/>
</dbReference>
<evidence type="ECO:0000256" key="4">
    <source>
        <dbReference type="SAM" id="MobiDB-lite"/>
    </source>
</evidence>
<feature type="region of interest" description="Disordered" evidence="4">
    <location>
        <begin position="419"/>
        <end position="443"/>
    </location>
</feature>
<accession>A0ABS2XW46</accession>
<keyword evidence="7" id="KW-1185">Reference proteome</keyword>
<dbReference type="InterPro" id="IPR036431">
    <property type="entry name" value="ARID_dom_sf"/>
</dbReference>
<proteinExistence type="predicted"/>
<evidence type="ECO:0000259" key="5">
    <source>
        <dbReference type="PROSITE" id="PS51011"/>
    </source>
</evidence>
<comment type="caution">
    <text evidence="6">The sequence shown here is derived from an EMBL/GenBank/DDBJ whole genome shotgun (WGS) entry which is preliminary data.</text>
</comment>
<dbReference type="Proteomes" id="UP001166093">
    <property type="component" value="Unassembled WGS sequence"/>
</dbReference>
<name>A0ABS2XW46_POLSP</name>
<evidence type="ECO:0000313" key="6">
    <source>
        <dbReference type="EMBL" id="MBN3278134.1"/>
    </source>
</evidence>
<dbReference type="PROSITE" id="PS51011">
    <property type="entry name" value="ARID"/>
    <property type="match status" value="1"/>
</dbReference>
<feature type="non-terminal residue" evidence="6">
    <location>
        <position position="779"/>
    </location>
</feature>
<evidence type="ECO:0000256" key="1">
    <source>
        <dbReference type="ARBA" id="ARBA00023015"/>
    </source>
</evidence>
<evidence type="ECO:0000256" key="3">
    <source>
        <dbReference type="ARBA" id="ARBA00023242"/>
    </source>
</evidence>
<dbReference type="Pfam" id="PF01388">
    <property type="entry name" value="ARID"/>
    <property type="match status" value="1"/>
</dbReference>